<dbReference type="InterPro" id="IPR021658">
    <property type="entry name" value="DUF3251"/>
</dbReference>
<dbReference type="AlphaFoldDB" id="A0A2A4FS33"/>
<protein>
    <submittedName>
        <fullName evidence="2">DUF3251 domain-containing protein</fullName>
    </submittedName>
</protein>
<dbReference type="EMBL" id="NWUF01000032">
    <property type="protein sequence ID" value="PCE40211.1"/>
    <property type="molecule type" value="Genomic_DNA"/>
</dbReference>
<comment type="caution">
    <text evidence="2">The sequence shown here is derived from an EMBL/GenBank/DDBJ whole genome shotgun (WGS) entry which is preliminary data.</text>
</comment>
<feature type="domain" description="DUF3251" evidence="1">
    <location>
        <begin position="23"/>
        <end position="153"/>
    </location>
</feature>
<organism evidence="2 3">
    <name type="scientific">Rhizorhabdus dicambivorans</name>
    <dbReference type="NCBI Taxonomy" id="1850238"/>
    <lineage>
        <taxon>Bacteria</taxon>
        <taxon>Pseudomonadati</taxon>
        <taxon>Pseudomonadota</taxon>
        <taxon>Alphaproteobacteria</taxon>
        <taxon>Sphingomonadales</taxon>
        <taxon>Sphingomonadaceae</taxon>
        <taxon>Rhizorhabdus</taxon>
    </lineage>
</organism>
<dbReference type="InterPro" id="IPR037125">
    <property type="entry name" value="YajI-like_sf"/>
</dbReference>
<dbReference type="Pfam" id="PF11622">
    <property type="entry name" value="DUF3251"/>
    <property type="match status" value="1"/>
</dbReference>
<dbReference type="PROSITE" id="PS51257">
    <property type="entry name" value="PROKAR_LIPOPROTEIN"/>
    <property type="match status" value="1"/>
</dbReference>
<evidence type="ECO:0000313" key="3">
    <source>
        <dbReference type="Proteomes" id="UP000218934"/>
    </source>
</evidence>
<dbReference type="KEGG" id="rdi:CMV14_06115"/>
<proteinExistence type="predicted"/>
<accession>A0A2A4FS33</accession>
<reference evidence="2 3" key="1">
    <citation type="submission" date="2017-09" db="EMBL/GenBank/DDBJ databases">
        <title>The Catabolism of 3,6-Dichlorosalicylic acid is Initiated by the Cytochrome P450 Monooxygenase DsmABC in Rhizorhabdus dicambivorans Ndbn-20.</title>
        <authorList>
            <person name="Na L."/>
        </authorList>
    </citation>
    <scope>NUCLEOTIDE SEQUENCE [LARGE SCALE GENOMIC DNA]</scope>
    <source>
        <strain evidence="2 3">Ndbn-20m</strain>
    </source>
</reference>
<sequence length="165" mass="17456">MHRPIICALLLLPALSGCGKTDERLKALEDRIGKLEQTAASRQTVTLKPGAAGYGLLESDMGRIAVTIANIEPYAGGSRVTLDFGNPSAARLSGMKARIEWGGNDAKGLPMAPTQAQSMAFTAPEPLPPGSWKQYVIDLPGVPPTQLGWLRVSAFESGTVDLLSQ</sequence>
<name>A0A2A4FS33_9SPHN</name>
<keyword evidence="3" id="KW-1185">Reference proteome</keyword>
<evidence type="ECO:0000313" key="2">
    <source>
        <dbReference type="EMBL" id="PCE40211.1"/>
    </source>
</evidence>
<dbReference type="OrthoDB" id="7558177at2"/>
<dbReference type="Gene3D" id="2.60.40.1620">
    <property type="entry name" value="Lipoprotein YajI-like"/>
    <property type="match status" value="1"/>
</dbReference>
<evidence type="ECO:0000259" key="1">
    <source>
        <dbReference type="Pfam" id="PF11622"/>
    </source>
</evidence>
<gene>
    <name evidence="2" type="ORF">COO09_21285</name>
</gene>
<dbReference type="RefSeq" id="WP_066968104.1">
    <property type="nucleotide sequence ID" value="NZ_CP023449.1"/>
</dbReference>
<dbReference type="Proteomes" id="UP000218934">
    <property type="component" value="Unassembled WGS sequence"/>
</dbReference>